<dbReference type="AlphaFoldDB" id="A0AAD9IIA8"/>
<dbReference type="InterPro" id="IPR006380">
    <property type="entry name" value="SPP-like_dom"/>
</dbReference>
<dbReference type="SUPFAM" id="SSF56784">
    <property type="entry name" value="HAD-like"/>
    <property type="match status" value="1"/>
</dbReference>
<dbReference type="EMBL" id="JASFZW010000006">
    <property type="protein sequence ID" value="KAK2077680.1"/>
    <property type="molecule type" value="Genomic_DNA"/>
</dbReference>
<dbReference type="NCBIfam" id="TIGR01484">
    <property type="entry name" value="HAD-SF-IIB"/>
    <property type="match status" value="1"/>
</dbReference>
<proteinExistence type="predicted"/>
<sequence>MAEDQARDPLAKPFDFVLISDLDWTMPWLDYLDREWDREKALAIATSIQGLTLQEESEQRPHKISFRVEPGSQATVDELARQLKEAGLSVNVIYSAGVDVDILPASASKGKALAFLLEEMEKGPGRPARGTLVAGDSGNDVELFAVPGVYGCMVANAHPELLQWCDEHPSERLFQASEDGPGGIFQALEHFKFVTHAEPRPEEVEICRVAVGQSTAAMELYCGITEDREDAKKILGQFWTEDFSFVHGEDKCGKDQYLEYLAGPGFGTIKSKAPEGPGVWRGWLSDLRVEGEGKERSLRCLEIMQRFAPDEHTGSTRHTSSLTLGVTEAEPGRWLVNSMRYA</sequence>
<evidence type="ECO:0000259" key="2">
    <source>
        <dbReference type="Pfam" id="PF05116"/>
    </source>
</evidence>
<accession>A0AAD9IIA8</accession>
<dbReference type="InterPro" id="IPR036412">
    <property type="entry name" value="HAD-like_sf"/>
</dbReference>
<dbReference type="InterPro" id="IPR006379">
    <property type="entry name" value="HAD-SF_hydro_IIB"/>
</dbReference>
<keyword evidence="1" id="KW-0378">Hydrolase</keyword>
<dbReference type="GO" id="GO:0016787">
    <property type="term" value="F:hydrolase activity"/>
    <property type="evidence" value="ECO:0007669"/>
    <property type="project" value="UniProtKB-KW"/>
</dbReference>
<reference evidence="3" key="1">
    <citation type="submission" date="2021-01" db="EMBL/GenBank/DDBJ databases">
        <authorList>
            <person name="Eckstrom K.M.E."/>
        </authorList>
    </citation>
    <scope>NUCLEOTIDE SEQUENCE</scope>
    <source>
        <strain evidence="3">UVCC 0001</strain>
    </source>
</reference>
<organism evidence="3 4">
    <name type="scientific">Prototheca wickerhamii</name>
    <dbReference type="NCBI Taxonomy" id="3111"/>
    <lineage>
        <taxon>Eukaryota</taxon>
        <taxon>Viridiplantae</taxon>
        <taxon>Chlorophyta</taxon>
        <taxon>core chlorophytes</taxon>
        <taxon>Trebouxiophyceae</taxon>
        <taxon>Chlorellales</taxon>
        <taxon>Chlorellaceae</taxon>
        <taxon>Prototheca</taxon>
    </lineage>
</organism>
<keyword evidence="4" id="KW-1185">Reference proteome</keyword>
<name>A0AAD9IIA8_PROWI</name>
<dbReference type="Pfam" id="PF05116">
    <property type="entry name" value="S6PP"/>
    <property type="match status" value="1"/>
</dbReference>
<dbReference type="InterPro" id="IPR051518">
    <property type="entry name" value="Sucrose_Phosphatase"/>
</dbReference>
<evidence type="ECO:0000313" key="3">
    <source>
        <dbReference type="EMBL" id="KAK2077680.1"/>
    </source>
</evidence>
<evidence type="ECO:0000313" key="4">
    <source>
        <dbReference type="Proteomes" id="UP001255856"/>
    </source>
</evidence>
<evidence type="ECO:0000256" key="1">
    <source>
        <dbReference type="ARBA" id="ARBA00022801"/>
    </source>
</evidence>
<gene>
    <name evidence="3" type="ORF">QBZ16_004526</name>
</gene>
<dbReference type="PANTHER" id="PTHR46521">
    <property type="entry name" value="SUCROSE-PHOSPHATASE 2-RELATED"/>
    <property type="match status" value="1"/>
</dbReference>
<dbReference type="Proteomes" id="UP001255856">
    <property type="component" value="Unassembled WGS sequence"/>
</dbReference>
<feature type="domain" description="Sucrose phosphatase-like" evidence="2">
    <location>
        <begin position="27"/>
        <end position="192"/>
    </location>
</feature>
<comment type="caution">
    <text evidence="3">The sequence shown here is derived from an EMBL/GenBank/DDBJ whole genome shotgun (WGS) entry which is preliminary data.</text>
</comment>
<dbReference type="Gene3D" id="3.90.1070.10">
    <property type="match status" value="1"/>
</dbReference>
<dbReference type="PANTHER" id="PTHR46521:SF4">
    <property type="entry name" value="SUCROSE-PHOSPHATASE 2-RELATED"/>
    <property type="match status" value="1"/>
</dbReference>
<protein>
    <recommendedName>
        <fullName evidence="2">Sucrose phosphatase-like domain-containing protein</fullName>
    </recommendedName>
</protein>